<feature type="transmembrane region" description="Helical" evidence="6">
    <location>
        <begin position="410"/>
        <end position="429"/>
    </location>
</feature>
<keyword evidence="5 6" id="KW-0472">Membrane</keyword>
<reference evidence="8 10" key="1">
    <citation type="submission" date="2015-09" db="EMBL/GenBank/DDBJ databases">
        <title>Genome announcement of multiple Pseudomonas syringae strains.</title>
        <authorList>
            <person name="Thakur S."/>
            <person name="Wang P.W."/>
            <person name="Gong Y."/>
            <person name="Weir B.S."/>
            <person name="Guttman D.S."/>
        </authorList>
    </citation>
    <scope>NUCLEOTIDE SEQUENCE [LARGE SCALE GENOMIC DNA]</scope>
    <source>
        <strain evidence="8 10">ICMP4455</strain>
    </source>
</reference>
<sequence length="437" mass="46548">MPLSCSYATVLRGKITMNDISQAEVSPPSFLDRIGLPAHLFPGFLGLLLFMIGDGVESNYFSPFLVDSQGFSEGSAALTISLYGVFATIGSWFAGTLSAVLGPRKVMLIGALSWVVFEAVFLTIGVQAGVHWVAVASYAIRGIGYPFFAYAFLVWVNLATPAHQRGSSVGWFWFAFGAGLPTLGSLLASFTIPMIGEVLTFWLGTVLIAVGAGVALLGIRDLRHAGPAAQNGNGLAGFKHALTIIWRRPRVTAGAVVRLVNTTPNFALFVVAPFFFIHQIGFTQSQYLQIVTLVYTANIFANLAFGVIGDRFGWKRTVTWFGCVMSGIGVLALYYIPLWVGPNYLLTAICWAIFAIGLAGFVPLTALVPSMVPPAERGNALALYTLAAGLAAFLGPALVAVVGGAGRMELLIWIFAAMYLGGALLCLYLSSSEDPGY</sequence>
<feature type="transmembrane region" description="Helical" evidence="6">
    <location>
        <begin position="76"/>
        <end position="94"/>
    </location>
</feature>
<evidence type="ECO:0000313" key="9">
    <source>
        <dbReference type="EMBL" id="RMM00319.1"/>
    </source>
</evidence>
<feature type="transmembrane region" description="Helical" evidence="6">
    <location>
        <begin position="36"/>
        <end position="56"/>
    </location>
</feature>
<evidence type="ECO:0000313" key="10">
    <source>
        <dbReference type="Proteomes" id="UP000050490"/>
    </source>
</evidence>
<keyword evidence="3 6" id="KW-0812">Transmembrane</keyword>
<dbReference type="NCBIfam" id="TIGR00897">
    <property type="entry name" value="2A0118"/>
    <property type="match status" value="1"/>
</dbReference>
<name>A0A0P9UM57_PSEA0</name>
<feature type="transmembrane region" description="Helical" evidence="6">
    <location>
        <begin position="138"/>
        <end position="159"/>
    </location>
</feature>
<feature type="transmembrane region" description="Helical" evidence="6">
    <location>
        <begin position="256"/>
        <end position="281"/>
    </location>
</feature>
<feature type="transmembrane region" description="Helical" evidence="6">
    <location>
        <begin position="201"/>
        <end position="219"/>
    </location>
</feature>
<dbReference type="EMBL" id="RBOA01000228">
    <property type="protein sequence ID" value="RMM00319.1"/>
    <property type="molecule type" value="Genomic_DNA"/>
</dbReference>
<dbReference type="PATRIC" id="fig|129137.4.peg.2927"/>
<dbReference type="Proteomes" id="UP000272627">
    <property type="component" value="Unassembled WGS sequence"/>
</dbReference>
<dbReference type="AlphaFoldDB" id="A0A0P9UM57"/>
<dbReference type="InterPro" id="IPR011701">
    <property type="entry name" value="MFS"/>
</dbReference>
<evidence type="ECO:0000313" key="8">
    <source>
        <dbReference type="EMBL" id="KPX26785.1"/>
    </source>
</evidence>
<dbReference type="PANTHER" id="PTHR43124:SF3">
    <property type="entry name" value="CHLORAMPHENICOL EFFLUX PUMP RV0191"/>
    <property type="match status" value="1"/>
</dbReference>
<accession>A0A0P9UM57</accession>
<dbReference type="PANTHER" id="PTHR43124">
    <property type="entry name" value="PURINE EFFLUX PUMP PBUE"/>
    <property type="match status" value="1"/>
</dbReference>
<keyword evidence="2" id="KW-1003">Cell membrane</keyword>
<feature type="domain" description="Major facilitator superfamily (MFS) profile" evidence="7">
    <location>
        <begin position="39"/>
        <end position="434"/>
    </location>
</feature>
<feature type="transmembrane region" description="Helical" evidence="6">
    <location>
        <begin position="380"/>
        <end position="404"/>
    </location>
</feature>
<comment type="subcellular location">
    <subcellularLocation>
        <location evidence="1">Cell membrane</location>
        <topology evidence="1">Multi-pass membrane protein</topology>
    </subcellularLocation>
</comment>
<dbReference type="SUPFAM" id="SSF103473">
    <property type="entry name" value="MFS general substrate transporter"/>
    <property type="match status" value="1"/>
</dbReference>
<dbReference type="EMBL" id="LJQI01000263">
    <property type="protein sequence ID" value="KPX26785.1"/>
    <property type="molecule type" value="Genomic_DNA"/>
</dbReference>
<dbReference type="PROSITE" id="PS50850">
    <property type="entry name" value="MFS"/>
    <property type="match status" value="1"/>
</dbReference>
<dbReference type="Gene3D" id="1.20.1250.20">
    <property type="entry name" value="MFS general substrate transporter like domains"/>
    <property type="match status" value="2"/>
</dbReference>
<dbReference type="InterPro" id="IPR020846">
    <property type="entry name" value="MFS_dom"/>
</dbReference>
<evidence type="ECO:0000256" key="4">
    <source>
        <dbReference type="ARBA" id="ARBA00022989"/>
    </source>
</evidence>
<organism evidence="8 10">
    <name type="scientific">Pseudomonas amygdali pv. eriobotryae</name>
    <dbReference type="NCBI Taxonomy" id="129137"/>
    <lineage>
        <taxon>Bacteria</taxon>
        <taxon>Pseudomonadati</taxon>
        <taxon>Pseudomonadota</taxon>
        <taxon>Gammaproteobacteria</taxon>
        <taxon>Pseudomonadales</taxon>
        <taxon>Pseudomonadaceae</taxon>
        <taxon>Pseudomonas</taxon>
        <taxon>Pseudomonas amygdali</taxon>
    </lineage>
</organism>
<evidence type="ECO:0000313" key="11">
    <source>
        <dbReference type="Proteomes" id="UP000272627"/>
    </source>
</evidence>
<evidence type="ECO:0000256" key="5">
    <source>
        <dbReference type="ARBA" id="ARBA00023136"/>
    </source>
</evidence>
<feature type="transmembrane region" description="Helical" evidence="6">
    <location>
        <begin position="344"/>
        <end position="368"/>
    </location>
</feature>
<reference evidence="9 11" key="2">
    <citation type="submission" date="2018-08" db="EMBL/GenBank/DDBJ databases">
        <title>Recombination of ecologically and evolutionarily significant loci maintains genetic cohesion in the Pseudomonas syringae species complex.</title>
        <authorList>
            <person name="Dillon M."/>
            <person name="Thakur S."/>
            <person name="Almeida R.N.D."/>
            <person name="Weir B.S."/>
            <person name="Guttman D.S."/>
        </authorList>
    </citation>
    <scope>NUCLEOTIDE SEQUENCE [LARGE SCALE GENOMIC DNA]</scope>
    <source>
        <strain evidence="9 11">ICMP 8636</strain>
    </source>
</reference>
<comment type="caution">
    <text evidence="8">The sequence shown here is derived from an EMBL/GenBank/DDBJ whole genome shotgun (WGS) entry which is preliminary data.</text>
</comment>
<dbReference type="Pfam" id="PF07690">
    <property type="entry name" value="MFS_1"/>
    <property type="match status" value="1"/>
</dbReference>
<feature type="transmembrane region" description="Helical" evidence="6">
    <location>
        <begin position="106"/>
        <end position="126"/>
    </location>
</feature>
<proteinExistence type="predicted"/>
<dbReference type="CDD" id="cd17337">
    <property type="entry name" value="MFS_CsbX"/>
    <property type="match status" value="1"/>
</dbReference>
<keyword evidence="4 6" id="KW-1133">Transmembrane helix</keyword>
<feature type="transmembrane region" description="Helical" evidence="6">
    <location>
        <begin position="171"/>
        <end position="195"/>
    </location>
</feature>
<dbReference type="Proteomes" id="UP000050490">
    <property type="component" value="Unassembled WGS sequence"/>
</dbReference>
<feature type="transmembrane region" description="Helical" evidence="6">
    <location>
        <begin position="320"/>
        <end position="338"/>
    </location>
</feature>
<dbReference type="InterPro" id="IPR004748">
    <property type="entry name" value="Polyol_permease-like"/>
</dbReference>
<evidence type="ECO:0000259" key="7">
    <source>
        <dbReference type="PROSITE" id="PS50850"/>
    </source>
</evidence>
<dbReference type="InterPro" id="IPR036259">
    <property type="entry name" value="MFS_trans_sf"/>
</dbReference>
<evidence type="ECO:0000256" key="6">
    <source>
        <dbReference type="SAM" id="Phobius"/>
    </source>
</evidence>
<dbReference type="GO" id="GO:0005886">
    <property type="term" value="C:plasma membrane"/>
    <property type="evidence" value="ECO:0007669"/>
    <property type="project" value="UniProtKB-SubCell"/>
</dbReference>
<evidence type="ECO:0000256" key="3">
    <source>
        <dbReference type="ARBA" id="ARBA00022692"/>
    </source>
</evidence>
<feature type="transmembrane region" description="Helical" evidence="6">
    <location>
        <begin position="287"/>
        <end position="308"/>
    </location>
</feature>
<evidence type="ECO:0000256" key="2">
    <source>
        <dbReference type="ARBA" id="ARBA00022475"/>
    </source>
</evidence>
<dbReference type="GO" id="GO:0022857">
    <property type="term" value="F:transmembrane transporter activity"/>
    <property type="evidence" value="ECO:0007669"/>
    <property type="project" value="InterPro"/>
</dbReference>
<evidence type="ECO:0000256" key="1">
    <source>
        <dbReference type="ARBA" id="ARBA00004651"/>
    </source>
</evidence>
<dbReference type="InterPro" id="IPR050189">
    <property type="entry name" value="MFS_Efflux_Transporters"/>
</dbReference>
<protein>
    <submittedName>
        <fullName evidence="8">Alpha-ketoglutarate permease</fullName>
    </submittedName>
</protein>
<gene>
    <name evidence="8" type="ORF">ALO70_102663</name>
    <name evidence="9" type="ORF">ALQ86_02135</name>
</gene>